<keyword evidence="3" id="KW-1185">Reference proteome</keyword>
<accession>A0A1J0WGI0</accession>
<dbReference type="KEGG" id="suam:BOO69_08330"/>
<dbReference type="STRING" id="1917485.BOO69_08330"/>
<dbReference type="EMBL" id="CP018076">
    <property type="protein sequence ID" value="APE43423.1"/>
    <property type="molecule type" value="Genomic_DNA"/>
</dbReference>
<dbReference type="RefSeq" id="WP_071971754.1">
    <property type="nucleotide sequence ID" value="NZ_CP018076.1"/>
</dbReference>
<evidence type="ECO:0000313" key="2">
    <source>
        <dbReference type="EMBL" id="APE43423.1"/>
    </source>
</evidence>
<keyword evidence="1" id="KW-0472">Membrane</keyword>
<reference evidence="2 3" key="1">
    <citation type="submission" date="2016-11" db="EMBL/GenBank/DDBJ databases">
        <title>Complete genome sequence of Sulfitobacter sp. AM1-D1, a toxic bacteria associated with marine dinoflagellate Alexandrium minutum in East China Sea.</title>
        <authorList>
            <person name="Yang Q."/>
            <person name="Zhang X."/>
            <person name="Tian X."/>
        </authorList>
    </citation>
    <scope>NUCLEOTIDE SEQUENCE [LARGE SCALE GENOMIC DNA]</scope>
    <source>
        <strain evidence="2 3">AM1-D1</strain>
    </source>
</reference>
<feature type="transmembrane region" description="Helical" evidence="1">
    <location>
        <begin position="114"/>
        <end position="135"/>
    </location>
</feature>
<dbReference type="Proteomes" id="UP000181897">
    <property type="component" value="Chromosome"/>
</dbReference>
<organism evidence="2 3">
    <name type="scientific">Sulfitobacter alexandrii</name>
    <dbReference type="NCBI Taxonomy" id="1917485"/>
    <lineage>
        <taxon>Bacteria</taxon>
        <taxon>Pseudomonadati</taxon>
        <taxon>Pseudomonadota</taxon>
        <taxon>Alphaproteobacteria</taxon>
        <taxon>Rhodobacterales</taxon>
        <taxon>Roseobacteraceae</taxon>
        <taxon>Sulfitobacter</taxon>
    </lineage>
</organism>
<dbReference type="AlphaFoldDB" id="A0A1J0WGI0"/>
<keyword evidence="1" id="KW-0812">Transmembrane</keyword>
<evidence type="ECO:0000313" key="3">
    <source>
        <dbReference type="Proteomes" id="UP000181897"/>
    </source>
</evidence>
<feature type="transmembrane region" description="Helical" evidence="1">
    <location>
        <begin position="57"/>
        <end position="76"/>
    </location>
</feature>
<gene>
    <name evidence="2" type="ORF">BOO69_08330</name>
</gene>
<sequence>MSRFNPMRLNLLEQGRATEWLASFVMLAFAVTLSLPGETLASPSFRAFRAIGLDDAAIATPMALLATARLCALYINGTLPRRTPLIRMIGAIVGTCVFSMVAMGLYWPVLKFDVPTSTGVGTYLVLALFDALSAYRSGADVRLAQQFSEQSR</sequence>
<feature type="transmembrane region" description="Helical" evidence="1">
    <location>
        <begin position="88"/>
        <end position="108"/>
    </location>
</feature>
<evidence type="ECO:0000256" key="1">
    <source>
        <dbReference type="SAM" id="Phobius"/>
    </source>
</evidence>
<dbReference type="OrthoDB" id="7502269at2"/>
<keyword evidence="1" id="KW-1133">Transmembrane helix</keyword>
<protein>
    <submittedName>
        <fullName evidence="2">Uncharacterized protein</fullName>
    </submittedName>
</protein>
<name>A0A1J0WGI0_9RHOB</name>
<proteinExistence type="predicted"/>